<gene>
    <name evidence="4" type="primary">GGP5</name>
    <name evidence="4" type="ORF">CR513_27018</name>
</gene>
<feature type="non-terminal residue" evidence="4">
    <location>
        <position position="236"/>
    </location>
</feature>
<keyword evidence="5" id="KW-1185">Reference proteome</keyword>
<comment type="similarity">
    <text evidence="2">Belongs to the peptidase C26 family.</text>
</comment>
<dbReference type="PROSITE" id="PS51273">
    <property type="entry name" value="GATASE_TYPE_1"/>
    <property type="match status" value="1"/>
</dbReference>
<evidence type="ECO:0000313" key="4">
    <source>
        <dbReference type="EMBL" id="RDX91055.1"/>
    </source>
</evidence>
<evidence type="ECO:0000256" key="2">
    <source>
        <dbReference type="ARBA" id="ARBA00011083"/>
    </source>
</evidence>
<evidence type="ECO:0000313" key="5">
    <source>
        <dbReference type="Proteomes" id="UP000257109"/>
    </source>
</evidence>
<organism evidence="4 5">
    <name type="scientific">Mucuna pruriens</name>
    <name type="common">Velvet bean</name>
    <name type="synonym">Dolichos pruriens</name>
    <dbReference type="NCBI Taxonomy" id="157652"/>
    <lineage>
        <taxon>Eukaryota</taxon>
        <taxon>Viridiplantae</taxon>
        <taxon>Streptophyta</taxon>
        <taxon>Embryophyta</taxon>
        <taxon>Tracheophyta</taxon>
        <taxon>Spermatophyta</taxon>
        <taxon>Magnoliopsida</taxon>
        <taxon>eudicotyledons</taxon>
        <taxon>Gunneridae</taxon>
        <taxon>Pentapetalae</taxon>
        <taxon>rosids</taxon>
        <taxon>fabids</taxon>
        <taxon>Fabales</taxon>
        <taxon>Fabaceae</taxon>
        <taxon>Papilionoideae</taxon>
        <taxon>50 kb inversion clade</taxon>
        <taxon>NPAAA clade</taxon>
        <taxon>indigoferoid/millettioid clade</taxon>
        <taxon>Phaseoleae</taxon>
        <taxon>Mucuna</taxon>
    </lineage>
</organism>
<proteinExistence type="inferred from homology"/>
<feature type="non-terminal residue" evidence="4">
    <location>
        <position position="1"/>
    </location>
</feature>
<dbReference type="OrthoDB" id="92161at2759"/>
<dbReference type="CDD" id="cd01741">
    <property type="entry name" value="GATase1_1"/>
    <property type="match status" value="1"/>
</dbReference>
<feature type="domain" description="Glutamine amidotransferase" evidence="3">
    <location>
        <begin position="74"/>
        <end position="187"/>
    </location>
</feature>
<name>A0A371GKH9_MUCPR</name>
<sequence>MGEKRYALLMCGDDSEYLWNMFRTLVSEKEEKWDLYNVVEGHLPQNHHLPLYNAFVITGSCHDANANHPWILHLLTLLNKLDTMHKTILGICFGHQILGRALGGKVSRSPNGWDIGVRTVHVSSSLPLHLSSLNLPSKIAIFECHRDEIRELPAKAEVIAWSENTGIEMFSYGDHIMGIQGHPEFTHDILFHFIDRIIHRNLVLEAFAEDAKVKAALREPDKEILKSLCVNFLKGR</sequence>
<comment type="pathway">
    <text evidence="1">Secondary metabolite biosynthesis.</text>
</comment>
<dbReference type="PANTHER" id="PTHR42695:SF19">
    <property type="entry name" value="CLASS I GLUTAMINE AMIDOTRANSFERASE"/>
    <property type="match status" value="1"/>
</dbReference>
<dbReference type="InterPro" id="IPR029062">
    <property type="entry name" value="Class_I_gatase-like"/>
</dbReference>
<evidence type="ECO:0000259" key="3">
    <source>
        <dbReference type="Pfam" id="PF00117"/>
    </source>
</evidence>
<dbReference type="Gene3D" id="3.40.50.880">
    <property type="match status" value="1"/>
</dbReference>
<reference evidence="4" key="1">
    <citation type="submission" date="2018-05" db="EMBL/GenBank/DDBJ databases">
        <title>Draft genome of Mucuna pruriens seed.</title>
        <authorList>
            <person name="Nnadi N.E."/>
            <person name="Vos R."/>
            <person name="Hasami M.H."/>
            <person name="Devisetty U.K."/>
            <person name="Aguiy J.C."/>
        </authorList>
    </citation>
    <scope>NUCLEOTIDE SEQUENCE [LARGE SCALE GENOMIC DNA]</scope>
    <source>
        <strain evidence="4">JCA_2017</strain>
    </source>
</reference>
<dbReference type="InterPro" id="IPR044992">
    <property type="entry name" value="ChyE-like"/>
</dbReference>
<dbReference type="EMBL" id="QJKJ01005211">
    <property type="protein sequence ID" value="RDX91055.1"/>
    <property type="molecule type" value="Genomic_DNA"/>
</dbReference>
<dbReference type="GO" id="GO:0005829">
    <property type="term" value="C:cytosol"/>
    <property type="evidence" value="ECO:0007669"/>
    <property type="project" value="TreeGrafter"/>
</dbReference>
<dbReference type="SUPFAM" id="SSF52317">
    <property type="entry name" value="Class I glutamine amidotransferase-like"/>
    <property type="match status" value="1"/>
</dbReference>
<dbReference type="STRING" id="157652.A0A371GKH9"/>
<dbReference type="Pfam" id="PF00117">
    <property type="entry name" value="GATase"/>
    <property type="match status" value="1"/>
</dbReference>
<accession>A0A371GKH9</accession>
<comment type="caution">
    <text evidence="4">The sequence shown here is derived from an EMBL/GenBank/DDBJ whole genome shotgun (WGS) entry which is preliminary data.</text>
</comment>
<protein>
    <submittedName>
        <fullName evidence="4">Gamma-glutamyl peptidase 5</fullName>
    </submittedName>
</protein>
<dbReference type="AlphaFoldDB" id="A0A371GKH9"/>
<evidence type="ECO:0000256" key="1">
    <source>
        <dbReference type="ARBA" id="ARBA00005179"/>
    </source>
</evidence>
<dbReference type="InterPro" id="IPR017926">
    <property type="entry name" value="GATASE"/>
</dbReference>
<dbReference type="PANTHER" id="PTHR42695">
    <property type="entry name" value="GLUTAMINE AMIDOTRANSFERASE YLR126C-RELATED"/>
    <property type="match status" value="1"/>
</dbReference>
<dbReference type="Proteomes" id="UP000257109">
    <property type="component" value="Unassembled WGS sequence"/>
</dbReference>